<dbReference type="KEGG" id="scm:SCHCO_080246"/>
<keyword evidence="1" id="KW-0812">Transmembrane</keyword>
<organism evidence="3">
    <name type="scientific">Schizophyllum commune (strain H4-8 / FGSC 9210)</name>
    <name type="common">Split gill fungus</name>
    <dbReference type="NCBI Taxonomy" id="578458"/>
    <lineage>
        <taxon>Eukaryota</taxon>
        <taxon>Fungi</taxon>
        <taxon>Dikarya</taxon>
        <taxon>Basidiomycota</taxon>
        <taxon>Agaricomycotina</taxon>
        <taxon>Agaricomycetes</taxon>
        <taxon>Agaricomycetidae</taxon>
        <taxon>Agaricales</taxon>
        <taxon>Schizophyllaceae</taxon>
        <taxon>Schizophyllum</taxon>
    </lineage>
</organism>
<dbReference type="Proteomes" id="UP000007431">
    <property type="component" value="Unassembled WGS sequence"/>
</dbReference>
<evidence type="ECO:0000313" key="3">
    <source>
        <dbReference type="Proteomes" id="UP000007431"/>
    </source>
</evidence>
<dbReference type="RefSeq" id="XP_003036542.1">
    <property type="nucleotide sequence ID" value="XM_003036496.1"/>
</dbReference>
<gene>
    <name evidence="2" type="ORF">SCHCODRAFT_80246</name>
</gene>
<evidence type="ECO:0000256" key="1">
    <source>
        <dbReference type="SAM" id="Phobius"/>
    </source>
</evidence>
<reference evidence="2 3" key="1">
    <citation type="journal article" date="2010" name="Nat. Biotechnol.">
        <title>Genome sequence of the model mushroom Schizophyllum commune.</title>
        <authorList>
            <person name="Ohm R.A."/>
            <person name="de Jong J.F."/>
            <person name="Lugones L.G."/>
            <person name="Aerts A."/>
            <person name="Kothe E."/>
            <person name="Stajich J.E."/>
            <person name="de Vries R.P."/>
            <person name="Record E."/>
            <person name="Levasseur A."/>
            <person name="Baker S.E."/>
            <person name="Bartholomew K.A."/>
            <person name="Coutinho P.M."/>
            <person name="Erdmann S."/>
            <person name="Fowler T.J."/>
            <person name="Gathman A.C."/>
            <person name="Lombard V."/>
            <person name="Henrissat B."/>
            <person name="Knabe N."/>
            <person name="Kuees U."/>
            <person name="Lilly W.W."/>
            <person name="Lindquist E."/>
            <person name="Lucas S."/>
            <person name="Magnuson J.K."/>
            <person name="Piumi F."/>
            <person name="Raudaskoski M."/>
            <person name="Salamov A."/>
            <person name="Schmutz J."/>
            <person name="Schwarze F.W.M.R."/>
            <person name="vanKuyk P.A."/>
            <person name="Horton J.S."/>
            <person name="Grigoriev I.V."/>
            <person name="Woesten H.A.B."/>
        </authorList>
    </citation>
    <scope>NUCLEOTIDE SEQUENCE [LARGE SCALE GENOMIC DNA]</scope>
    <source>
        <strain evidence="3">H4-8 / FGSC 9210</strain>
    </source>
</reference>
<proteinExistence type="predicted"/>
<dbReference type="OrthoDB" id="10318403at2759"/>
<dbReference type="InParanoid" id="D8PPK1"/>
<dbReference type="AlphaFoldDB" id="D8PPK1"/>
<dbReference type="VEuPathDB" id="FungiDB:SCHCODRAFT_080246"/>
<accession>D8PPK1</accession>
<feature type="transmembrane region" description="Helical" evidence="1">
    <location>
        <begin position="110"/>
        <end position="128"/>
    </location>
</feature>
<keyword evidence="1" id="KW-0472">Membrane</keyword>
<sequence>MLIVFRGLSHRLRVLSAASAAIALLSFGSSHTIQSLVVAAVTILYHIIVYSYEMRAHQTEGGLAREYTSYSAYPAIAGAGMLFLGWLLDTIALIIGMVISLAFIHFNVMQIINLILEVGQVFVLGAILQTAVYERRHGAPGAVSLGSDAA</sequence>
<keyword evidence="3" id="KW-1185">Reference proteome</keyword>
<name>D8PPK1_SCHCM</name>
<evidence type="ECO:0000313" key="2">
    <source>
        <dbReference type="EMBL" id="EFJ01640.1"/>
    </source>
</evidence>
<dbReference type="HOGENOM" id="CLU_1741626_0_0_1"/>
<dbReference type="EMBL" id="GL377302">
    <property type="protein sequence ID" value="EFJ01640.1"/>
    <property type="molecule type" value="Genomic_DNA"/>
</dbReference>
<dbReference type="GeneID" id="9585898"/>
<protein>
    <submittedName>
        <fullName evidence="2">Expressed protein</fullName>
    </submittedName>
</protein>
<feature type="transmembrane region" description="Helical" evidence="1">
    <location>
        <begin position="73"/>
        <end position="104"/>
    </location>
</feature>
<keyword evidence="1" id="KW-1133">Transmembrane helix</keyword>